<evidence type="ECO:0000313" key="3">
    <source>
        <dbReference type="Proteomes" id="UP000440578"/>
    </source>
</evidence>
<dbReference type="EMBL" id="VIIS01000320">
    <property type="protein sequence ID" value="KAF0310296.1"/>
    <property type="molecule type" value="Genomic_DNA"/>
</dbReference>
<evidence type="ECO:0000313" key="2">
    <source>
        <dbReference type="EMBL" id="KAF0310296.1"/>
    </source>
</evidence>
<name>A0A6A4WS36_AMPAM</name>
<protein>
    <submittedName>
        <fullName evidence="2">Uncharacterized protein</fullName>
    </submittedName>
</protein>
<feature type="region of interest" description="Disordered" evidence="1">
    <location>
        <begin position="50"/>
        <end position="156"/>
    </location>
</feature>
<evidence type="ECO:0000256" key="1">
    <source>
        <dbReference type="SAM" id="MobiDB-lite"/>
    </source>
</evidence>
<reference evidence="2 3" key="1">
    <citation type="submission" date="2019-07" db="EMBL/GenBank/DDBJ databases">
        <title>Draft genome assembly of a fouling barnacle, Amphibalanus amphitrite (Darwin, 1854): The first reference genome for Thecostraca.</title>
        <authorList>
            <person name="Kim W."/>
        </authorList>
    </citation>
    <scope>NUCLEOTIDE SEQUENCE [LARGE SCALE GENOMIC DNA]</scope>
    <source>
        <strain evidence="2">SNU_AA5</strain>
        <tissue evidence="2">Soma without cirri and trophi</tissue>
    </source>
</reference>
<keyword evidence="3" id="KW-1185">Reference proteome</keyword>
<gene>
    <name evidence="2" type="ORF">FJT64_018673</name>
</gene>
<dbReference type="Proteomes" id="UP000440578">
    <property type="component" value="Unassembled WGS sequence"/>
</dbReference>
<accession>A0A6A4WS36</accession>
<proteinExistence type="predicted"/>
<sequence>MTMEADENLEGFLGRLRTQRRVRLVAAEEEQTDGDSDAWLVNTVEASAAEPEMKTVTVKRPAAGHGRGHGEPGIAARRLPRTAAERTRQHSRPIATGRPPSVETEGRGSGVSSSGAISRSNGASQPERARVIGAGAERAFRHSSREAGGSRSVGLT</sequence>
<dbReference type="AlphaFoldDB" id="A0A6A4WS36"/>
<comment type="caution">
    <text evidence="2">The sequence shown here is derived from an EMBL/GenBank/DDBJ whole genome shotgun (WGS) entry which is preliminary data.</text>
</comment>
<organism evidence="2 3">
    <name type="scientific">Amphibalanus amphitrite</name>
    <name type="common">Striped barnacle</name>
    <name type="synonym">Balanus amphitrite</name>
    <dbReference type="NCBI Taxonomy" id="1232801"/>
    <lineage>
        <taxon>Eukaryota</taxon>
        <taxon>Metazoa</taxon>
        <taxon>Ecdysozoa</taxon>
        <taxon>Arthropoda</taxon>
        <taxon>Crustacea</taxon>
        <taxon>Multicrustacea</taxon>
        <taxon>Cirripedia</taxon>
        <taxon>Thoracica</taxon>
        <taxon>Thoracicalcarea</taxon>
        <taxon>Balanomorpha</taxon>
        <taxon>Balanoidea</taxon>
        <taxon>Balanidae</taxon>
        <taxon>Amphibalaninae</taxon>
        <taxon>Amphibalanus</taxon>
    </lineage>
</organism>
<feature type="compositionally biased region" description="Low complexity" evidence="1">
    <location>
        <begin position="110"/>
        <end position="124"/>
    </location>
</feature>